<dbReference type="Proteomes" id="UP001276659">
    <property type="component" value="Unassembled WGS sequence"/>
</dbReference>
<keyword evidence="3" id="KW-1185">Reference proteome</keyword>
<accession>A0AAD9ZFH6</accession>
<evidence type="ECO:0000313" key="3">
    <source>
        <dbReference type="Proteomes" id="UP001276659"/>
    </source>
</evidence>
<evidence type="ECO:0000313" key="2">
    <source>
        <dbReference type="EMBL" id="KAK3178171.1"/>
    </source>
</evidence>
<evidence type="ECO:0000256" key="1">
    <source>
        <dbReference type="SAM" id="MobiDB-lite"/>
    </source>
</evidence>
<organism evidence="2 3">
    <name type="scientific">Lepraria neglecta</name>
    <dbReference type="NCBI Taxonomy" id="209136"/>
    <lineage>
        <taxon>Eukaryota</taxon>
        <taxon>Fungi</taxon>
        <taxon>Dikarya</taxon>
        <taxon>Ascomycota</taxon>
        <taxon>Pezizomycotina</taxon>
        <taxon>Lecanoromycetes</taxon>
        <taxon>OSLEUM clade</taxon>
        <taxon>Lecanoromycetidae</taxon>
        <taxon>Lecanorales</taxon>
        <taxon>Lecanorineae</taxon>
        <taxon>Stereocaulaceae</taxon>
        <taxon>Lepraria</taxon>
    </lineage>
</organism>
<sequence length="117" mass="12392">MSAMPTGTPMPAPIAAAWDDEEDDSVEVGVVELVEGGAVAGVLLMVVDAELETDPWLEDVVALEADACASRYESGTNGLPKAKPVMLALQQSPMLWVVSCIIPQQKEKDAVPRFPQG</sequence>
<gene>
    <name evidence="2" type="ORF">OEA41_000304</name>
</gene>
<proteinExistence type="predicted"/>
<protein>
    <submittedName>
        <fullName evidence="2">Uncharacterized protein</fullName>
    </submittedName>
</protein>
<comment type="caution">
    <text evidence="2">The sequence shown here is derived from an EMBL/GenBank/DDBJ whole genome shotgun (WGS) entry which is preliminary data.</text>
</comment>
<reference evidence="2" key="1">
    <citation type="submission" date="2022-11" db="EMBL/GenBank/DDBJ databases">
        <title>Chromosomal genome sequence assembly and mating type (MAT) locus characterization of the leprose asexual lichenized fungus Lepraria neglecta (Nyl.) Erichsen.</title>
        <authorList>
            <person name="Allen J.L."/>
            <person name="Pfeffer B."/>
        </authorList>
    </citation>
    <scope>NUCLEOTIDE SEQUENCE</scope>
    <source>
        <strain evidence="2">Allen 5258</strain>
    </source>
</reference>
<feature type="region of interest" description="Disordered" evidence="1">
    <location>
        <begin position="1"/>
        <end position="21"/>
    </location>
</feature>
<name>A0AAD9ZFH6_9LECA</name>
<dbReference type="EMBL" id="JASNWA010000003">
    <property type="protein sequence ID" value="KAK3178171.1"/>
    <property type="molecule type" value="Genomic_DNA"/>
</dbReference>
<dbReference type="AlphaFoldDB" id="A0AAD9ZFH6"/>